<organism evidence="2 3">
    <name type="scientific">Cryptomeria japonica</name>
    <name type="common">Japanese cedar</name>
    <name type="synonym">Cupressus japonica</name>
    <dbReference type="NCBI Taxonomy" id="3369"/>
    <lineage>
        <taxon>Eukaryota</taxon>
        <taxon>Viridiplantae</taxon>
        <taxon>Streptophyta</taxon>
        <taxon>Embryophyta</taxon>
        <taxon>Tracheophyta</taxon>
        <taxon>Spermatophyta</taxon>
        <taxon>Pinopsida</taxon>
        <taxon>Pinidae</taxon>
        <taxon>Conifers II</taxon>
        <taxon>Cupressales</taxon>
        <taxon>Cupressaceae</taxon>
        <taxon>Cryptomeria</taxon>
    </lineage>
</organism>
<feature type="region of interest" description="Disordered" evidence="1">
    <location>
        <begin position="118"/>
        <end position="148"/>
    </location>
</feature>
<evidence type="ECO:0000256" key="1">
    <source>
        <dbReference type="SAM" id="MobiDB-lite"/>
    </source>
</evidence>
<feature type="compositionally biased region" description="Acidic residues" evidence="1">
    <location>
        <begin position="118"/>
        <end position="127"/>
    </location>
</feature>
<evidence type="ECO:0000313" key="2">
    <source>
        <dbReference type="EMBL" id="GLJ59393.1"/>
    </source>
</evidence>
<gene>
    <name evidence="2" type="ORF">SUGI_1507160</name>
</gene>
<dbReference type="Proteomes" id="UP001234787">
    <property type="component" value="Unassembled WGS sequence"/>
</dbReference>
<keyword evidence="3" id="KW-1185">Reference proteome</keyword>
<proteinExistence type="predicted"/>
<protein>
    <submittedName>
        <fullName evidence="2">Uncharacterized protein</fullName>
    </submittedName>
</protein>
<accession>A0AAD3RS59</accession>
<feature type="region of interest" description="Disordered" evidence="1">
    <location>
        <begin position="71"/>
        <end position="102"/>
    </location>
</feature>
<reference evidence="2" key="1">
    <citation type="submission" date="2022-12" db="EMBL/GenBank/DDBJ databases">
        <title>Chromosome-Level Genome Assembly of Japanese Cedar (Cryptomeriajaponica D. Don).</title>
        <authorList>
            <person name="Fujino T."/>
            <person name="Yamaguchi K."/>
            <person name="Yokoyama T."/>
            <person name="Hamanaka T."/>
            <person name="Harazono Y."/>
            <person name="Kamada H."/>
            <person name="Kobayashi W."/>
            <person name="Ujino-Ihara T."/>
            <person name="Uchiyama K."/>
            <person name="Matsumoto A."/>
            <person name="Izuno A."/>
            <person name="Tsumura Y."/>
            <person name="Toyoda A."/>
            <person name="Shigenobu S."/>
            <person name="Moriguchi Y."/>
            <person name="Ueno S."/>
            <person name="Kasahara M."/>
        </authorList>
    </citation>
    <scope>NUCLEOTIDE SEQUENCE</scope>
</reference>
<dbReference type="AlphaFoldDB" id="A0AAD3RS59"/>
<sequence length="176" mass="19109">MGIERYFFNYAVLRTGRGIDFPAHATIHAALQLQRQAREGHVPALTLGGVCPARPSDNVCVLLLPKIQGSDEITEGDSQHGRAGAPSDRRGVQSNENSSPSCNQKFFVLNSIFRYQDDGPDNDFEDEPNIRANISSDGANGDDPTETVSRNVEDVEGLANNLEESVKLNKQSAPGK</sequence>
<evidence type="ECO:0000313" key="3">
    <source>
        <dbReference type="Proteomes" id="UP001234787"/>
    </source>
</evidence>
<feature type="compositionally biased region" description="Polar residues" evidence="1">
    <location>
        <begin position="92"/>
        <end position="102"/>
    </location>
</feature>
<comment type="caution">
    <text evidence="2">The sequence shown here is derived from an EMBL/GenBank/DDBJ whole genome shotgun (WGS) entry which is preliminary data.</text>
</comment>
<dbReference type="EMBL" id="BSEH01000901">
    <property type="protein sequence ID" value="GLJ59393.1"/>
    <property type="molecule type" value="Genomic_DNA"/>
</dbReference>
<name>A0AAD3RS59_CRYJA</name>